<feature type="domain" description="Plasmodium falciparum erythrocyte membrane protein 1 acidic terminal segment" evidence="3">
    <location>
        <begin position="168"/>
        <end position="231"/>
    </location>
</feature>
<dbReference type="Pfam" id="PF15445">
    <property type="entry name" value="ATS"/>
    <property type="match status" value="1"/>
</dbReference>
<reference evidence="4 5" key="2">
    <citation type="submission" date="2013-02" db="EMBL/GenBank/DDBJ databases">
        <title>The Genome Sequence of Plasmodium falciparum Vietnam Oak-Knoll (FVO).</title>
        <authorList>
            <consortium name="The Broad Institute Genome Sequencing Platform"/>
            <consortium name="The Broad Institute Genome Sequencing Center for Infectious Disease"/>
            <person name="Neafsey D."/>
            <person name="Cheeseman I."/>
            <person name="Volkman S."/>
            <person name="Adams J."/>
            <person name="Walker B."/>
            <person name="Young S.K."/>
            <person name="Zeng Q."/>
            <person name="Gargeya S."/>
            <person name="Fitzgerald M."/>
            <person name="Haas B."/>
            <person name="Abouelleil A."/>
            <person name="Alvarado L."/>
            <person name="Arachchi H.M."/>
            <person name="Berlin A.M."/>
            <person name="Chapman S.B."/>
            <person name="Dewar J."/>
            <person name="Goldberg J."/>
            <person name="Griggs A."/>
            <person name="Gujja S."/>
            <person name="Hansen M."/>
            <person name="Howarth C."/>
            <person name="Imamovic A."/>
            <person name="Larimer J."/>
            <person name="McCowan C."/>
            <person name="Murphy C."/>
            <person name="Neiman D."/>
            <person name="Pearson M."/>
            <person name="Priest M."/>
            <person name="Roberts A."/>
            <person name="Saif S."/>
            <person name="Shea T."/>
            <person name="Sisk P."/>
            <person name="Sykes S."/>
            <person name="Wortman J."/>
            <person name="Nusbaum C."/>
            <person name="Birren B."/>
        </authorList>
    </citation>
    <scope>NUCLEOTIDE SEQUENCE [LARGE SCALE GENOMIC DNA]</scope>
    <source>
        <strain evidence="5">Vietnam Oak-Knoll (FVO)</strain>
    </source>
</reference>
<evidence type="ECO:0000313" key="5">
    <source>
        <dbReference type="Proteomes" id="UP000030690"/>
    </source>
</evidence>
<name>A0A024VC01_PLAFA</name>
<evidence type="ECO:0000256" key="1">
    <source>
        <dbReference type="SAM" id="MobiDB-lite"/>
    </source>
</evidence>
<dbReference type="Gene3D" id="1.20.1310.20">
    <property type="entry name" value="Duffy-antigen binding domain"/>
    <property type="match status" value="2"/>
</dbReference>
<proteinExistence type="predicted"/>
<reference evidence="4 5" key="1">
    <citation type="submission" date="2013-02" db="EMBL/GenBank/DDBJ databases">
        <title>The Genome Annotation of Plasmodium falciparum Vietnam Oak-Knoll (FVO).</title>
        <authorList>
            <consortium name="The Broad Institute Genome Sequencing Platform"/>
            <consortium name="The Broad Institute Genome Sequencing Center for Infectious Disease"/>
            <person name="Neafsey D."/>
            <person name="Hoffman S."/>
            <person name="Volkman S."/>
            <person name="Rosenthal P."/>
            <person name="Walker B."/>
            <person name="Young S.K."/>
            <person name="Zeng Q."/>
            <person name="Gargeya S."/>
            <person name="Fitzgerald M."/>
            <person name="Haas B."/>
            <person name="Abouelleil A."/>
            <person name="Allen A.W."/>
            <person name="Alvarado L."/>
            <person name="Arachchi H.M."/>
            <person name="Berlin A.M."/>
            <person name="Chapman S.B."/>
            <person name="Gainer-Dewar J."/>
            <person name="Goldberg J."/>
            <person name="Griggs A."/>
            <person name="Gujja S."/>
            <person name="Hansen M."/>
            <person name="Howarth C."/>
            <person name="Imamovic A."/>
            <person name="Ireland A."/>
            <person name="Larimer J."/>
            <person name="McCowan C."/>
            <person name="Murphy C."/>
            <person name="Pearson M."/>
            <person name="Poon T.W."/>
            <person name="Priest M."/>
            <person name="Roberts A."/>
            <person name="Saif S."/>
            <person name="Shea T."/>
            <person name="Sisk P."/>
            <person name="Sykes S."/>
            <person name="Wortman J."/>
            <person name="Nusbaum C."/>
            <person name="Birren B."/>
        </authorList>
    </citation>
    <scope>NUCLEOTIDE SEQUENCE [LARGE SCALE GENOMIC DNA]</scope>
    <source>
        <strain evidence="5">Vietnam Oak-Knoll (FVO)</strain>
    </source>
</reference>
<feature type="domain" description="Duffy-antigen binding" evidence="2">
    <location>
        <begin position="71"/>
        <end position="143"/>
    </location>
</feature>
<evidence type="ECO:0000313" key="4">
    <source>
        <dbReference type="EMBL" id="ETW20563.1"/>
    </source>
</evidence>
<organism evidence="4 5">
    <name type="scientific">Plasmodium falciparum Vietnam Oak-Knoll</name>
    <name type="common">FVO</name>
    <dbReference type="NCBI Taxonomy" id="1036723"/>
    <lineage>
        <taxon>Eukaryota</taxon>
        <taxon>Sar</taxon>
        <taxon>Alveolata</taxon>
        <taxon>Apicomplexa</taxon>
        <taxon>Aconoidasida</taxon>
        <taxon>Haemosporida</taxon>
        <taxon>Plasmodiidae</taxon>
        <taxon>Plasmodium</taxon>
        <taxon>Plasmodium (Laverania)</taxon>
    </lineage>
</organism>
<dbReference type="InterPro" id="IPR044932">
    <property type="entry name" value="PfEMP1_ATS_sf"/>
</dbReference>
<accession>A0A024VC01</accession>
<feature type="region of interest" description="Disordered" evidence="1">
    <location>
        <begin position="18"/>
        <end position="39"/>
    </location>
</feature>
<gene>
    <name evidence="4" type="ORF">PFFVO_00615</name>
</gene>
<dbReference type="InterPro" id="IPR042202">
    <property type="entry name" value="Duffy-ag-bd_sf"/>
</dbReference>
<dbReference type="Pfam" id="PF05424">
    <property type="entry name" value="Duffy_binding"/>
    <property type="match status" value="1"/>
</dbReference>
<dbReference type="InterPro" id="IPR029211">
    <property type="entry name" value="PfEMP1_ATS"/>
</dbReference>
<dbReference type="GO" id="GO:0016020">
    <property type="term" value="C:membrane"/>
    <property type="evidence" value="ECO:0007669"/>
    <property type="project" value="InterPro"/>
</dbReference>
<sequence length="231" mass="27231">MERSSAVGTQKTVMQIAEQFQQEEKQKANGTPWETKKDDVNQNHQNVLLPPLRRHMCTSNLENLNVDSEGHSGICTVMKYSFADLRDIIKGTDLWDQNNDAKRLQENFKIIYGKIKGTLGAKYARDDPPYTNLRQNWWEAMKCRIPELRAVPDKQVLLILWEIQNISETKRNELFGTNHTKNTTFNSFSKQSHSDPIMNQLNLFHKWLDRHRYICEKWNHKEDMLNKLNEE</sequence>
<dbReference type="GO" id="GO:0046789">
    <property type="term" value="F:host cell surface receptor binding"/>
    <property type="evidence" value="ECO:0007669"/>
    <property type="project" value="InterPro"/>
</dbReference>
<protein>
    <submittedName>
        <fullName evidence="4">Uncharacterized protein</fullName>
    </submittedName>
</protein>
<evidence type="ECO:0000259" key="3">
    <source>
        <dbReference type="Pfam" id="PF15445"/>
    </source>
</evidence>
<dbReference type="EMBL" id="KI925018">
    <property type="protein sequence ID" value="ETW20563.1"/>
    <property type="molecule type" value="Genomic_DNA"/>
</dbReference>
<dbReference type="InterPro" id="IPR008602">
    <property type="entry name" value="Duffy-antigen-binding"/>
</dbReference>
<evidence type="ECO:0000259" key="2">
    <source>
        <dbReference type="Pfam" id="PF05424"/>
    </source>
</evidence>
<dbReference type="Gene3D" id="1.10.1900.40">
    <property type="entry name" value="Acidic terminal segments, variant surface antigen of PfEMP1"/>
    <property type="match status" value="1"/>
</dbReference>
<dbReference type="Proteomes" id="UP000030690">
    <property type="component" value="Unassembled WGS sequence"/>
</dbReference>
<dbReference type="SUPFAM" id="SSF140924">
    <property type="entry name" value="Duffy binding domain-like"/>
    <property type="match status" value="1"/>
</dbReference>
<dbReference type="AlphaFoldDB" id="A0A024VC01"/>